<evidence type="ECO:0000256" key="2">
    <source>
        <dbReference type="SAM" id="SignalP"/>
    </source>
</evidence>
<dbReference type="PROSITE" id="PS50005">
    <property type="entry name" value="TPR"/>
    <property type="match status" value="5"/>
</dbReference>
<feature type="repeat" description="TPR" evidence="1">
    <location>
        <begin position="201"/>
        <end position="234"/>
    </location>
</feature>
<dbReference type="OrthoDB" id="446317at2"/>
<dbReference type="InterPro" id="IPR024983">
    <property type="entry name" value="CHAT_dom"/>
</dbReference>
<comment type="caution">
    <text evidence="4">The sequence shown here is derived from an EMBL/GenBank/DDBJ whole genome shotgun (WGS) entry which is preliminary data.</text>
</comment>
<accession>A0A0D8ZYH2</accession>
<evidence type="ECO:0000256" key="1">
    <source>
        <dbReference type="PROSITE-ProRule" id="PRU00339"/>
    </source>
</evidence>
<feature type="signal peptide" evidence="2">
    <location>
        <begin position="1"/>
        <end position="30"/>
    </location>
</feature>
<sequence length="862" mass="94679">MANKLLSSFLALSIGITPLHLLLVAQNVAAQTQNSPESQALNQLIDKAIAQTQQGQTRAAIDTLEQLIALARKLKQPKVEAAALLGIGLNYNTLGQLQSALKSYNQALAIFKTVKDLNGEASVLNNLSVIYLNLGQPQQALSILKQSLVLRKQVKDRAGEATTLNNIGAVYKDIGQFQQALAAYNQALPLYREVKDRPREATALNNIGETYIAIGQPQQALKFLQQALEIRRNTRDRTQDATILNNLGVAYRELGLPQQAASFFKQALPIHQKTENRLGAAASLNNLGAITNELGQSQSALAYYNSALAIYKQVGDVSGEANTTNNLGVIYASMGKLPQALASYKSALPLWRKIADKAGESATLVNIGTVYRDLKRPTEAIANLEQSVAITLQLRGGLERVNRRQFLDNNSGRAIGLIDLLIAQKQPERAYQWVNLTTTADLADYSRLINAKVANPQAQQAIDGWNQANRQLDALRQQLQQKFSPQLSAQINQLQAQTNQKAEEIVRQFPEVAELFETKPADIARLQANIPPNTVVVQPVLLTDVSSVPNTIALFVLTKDKITVKQQKLDPKVFNGLVTQYRTQLTTASSRKYQATSRDLYDILIRPIEAQIPASTKQLSIVATGKLRYVPFETLIDRQTGKYLIEKYPINNLTRLSERFNSSKLDKQPSILAIGNPSPSDRRNLAGAEEEVKDITTILPGSKAAIGKQATLSNFEILAPRFPILHLATHGCFQPQGCPDLKLEANSLLFSDRSFNIADAALLGLKNTDLVVLSACQTAVQANSNGEEFAGIAYLFERAGAKSVIASLWLAKDEETKDLMIAFYQNLKQGKTKAEALRQAKLSLIDKHPLYWSPFILIGNAR</sequence>
<dbReference type="InterPro" id="IPR011990">
    <property type="entry name" value="TPR-like_helical_dom_sf"/>
</dbReference>
<evidence type="ECO:0000313" key="4">
    <source>
        <dbReference type="EMBL" id="KJH73509.1"/>
    </source>
</evidence>
<dbReference type="PROSITE" id="PS50293">
    <property type="entry name" value="TPR_REGION"/>
    <property type="match status" value="1"/>
</dbReference>
<dbReference type="PATRIC" id="fig|1618023.3.peg.1584"/>
<keyword evidence="5" id="KW-1185">Reference proteome</keyword>
<dbReference type="STRING" id="1618023.UH38_01710"/>
<dbReference type="Proteomes" id="UP000032452">
    <property type="component" value="Unassembled WGS sequence"/>
</dbReference>
<dbReference type="Pfam" id="PF13424">
    <property type="entry name" value="TPR_12"/>
    <property type="match status" value="4"/>
</dbReference>
<feature type="chain" id="PRO_5002337365" description="CHAT domain-containing protein" evidence="2">
    <location>
        <begin position="31"/>
        <end position="862"/>
    </location>
</feature>
<keyword evidence="2" id="KW-0732">Signal</keyword>
<dbReference type="Pfam" id="PF12770">
    <property type="entry name" value="CHAT"/>
    <property type="match status" value="1"/>
</dbReference>
<feature type="repeat" description="TPR" evidence="1">
    <location>
        <begin position="321"/>
        <end position="354"/>
    </location>
</feature>
<feature type="repeat" description="TPR" evidence="1">
    <location>
        <begin position="161"/>
        <end position="194"/>
    </location>
</feature>
<keyword evidence="1" id="KW-0802">TPR repeat</keyword>
<dbReference type="AlphaFoldDB" id="A0A0D8ZYH2"/>
<gene>
    <name evidence="4" type="ORF">UH38_01710</name>
</gene>
<dbReference type="InterPro" id="IPR019734">
    <property type="entry name" value="TPR_rpt"/>
</dbReference>
<organism evidence="4 5">
    <name type="scientific">Aliterella atlantica CENA595</name>
    <dbReference type="NCBI Taxonomy" id="1618023"/>
    <lineage>
        <taxon>Bacteria</taxon>
        <taxon>Bacillati</taxon>
        <taxon>Cyanobacteriota</taxon>
        <taxon>Cyanophyceae</taxon>
        <taxon>Chroococcidiopsidales</taxon>
        <taxon>Aliterellaceae</taxon>
        <taxon>Aliterella</taxon>
    </lineage>
</organism>
<feature type="repeat" description="TPR" evidence="1">
    <location>
        <begin position="81"/>
        <end position="114"/>
    </location>
</feature>
<feature type="domain" description="CHAT" evidence="3">
    <location>
        <begin position="594"/>
        <end position="860"/>
    </location>
</feature>
<feature type="repeat" description="TPR" evidence="1">
    <location>
        <begin position="241"/>
        <end position="274"/>
    </location>
</feature>
<protein>
    <recommendedName>
        <fullName evidence="3">CHAT domain-containing protein</fullName>
    </recommendedName>
</protein>
<dbReference type="PANTHER" id="PTHR10098">
    <property type="entry name" value="RAPSYN-RELATED"/>
    <property type="match status" value="1"/>
</dbReference>
<evidence type="ECO:0000259" key="3">
    <source>
        <dbReference type="Pfam" id="PF12770"/>
    </source>
</evidence>
<dbReference type="EMBL" id="JYON01000001">
    <property type="protein sequence ID" value="KJH73509.1"/>
    <property type="molecule type" value="Genomic_DNA"/>
</dbReference>
<dbReference type="RefSeq" id="WP_052672214.1">
    <property type="nucleotide sequence ID" value="NZ_CAWMDP010000017.1"/>
</dbReference>
<evidence type="ECO:0000313" key="5">
    <source>
        <dbReference type="Proteomes" id="UP000032452"/>
    </source>
</evidence>
<dbReference type="SMART" id="SM00028">
    <property type="entry name" value="TPR"/>
    <property type="match status" value="9"/>
</dbReference>
<proteinExistence type="predicted"/>
<name>A0A0D8ZYH2_9CYAN</name>
<dbReference type="Gene3D" id="1.25.40.10">
    <property type="entry name" value="Tetratricopeptide repeat domain"/>
    <property type="match status" value="2"/>
</dbReference>
<reference evidence="4 5" key="1">
    <citation type="submission" date="2015-02" db="EMBL/GenBank/DDBJ databases">
        <title>Draft genome of a novel marine cyanobacterium (Chroococcales) isolated from South Atlantic Ocean.</title>
        <authorList>
            <person name="Rigonato J."/>
            <person name="Alvarenga D.O."/>
            <person name="Branco L.H."/>
            <person name="Varani A.M."/>
            <person name="Brandini F.P."/>
            <person name="Fiore M.F."/>
        </authorList>
    </citation>
    <scope>NUCLEOTIDE SEQUENCE [LARGE SCALE GENOMIC DNA]</scope>
    <source>
        <strain evidence="4 5">CENA595</strain>
    </source>
</reference>
<dbReference type="SUPFAM" id="SSF48452">
    <property type="entry name" value="TPR-like"/>
    <property type="match status" value="3"/>
</dbReference>